<evidence type="ECO:0000256" key="3">
    <source>
        <dbReference type="ARBA" id="ARBA00022989"/>
    </source>
</evidence>
<name>A0A6M2DYY7_XENCH</name>
<reference evidence="7" key="1">
    <citation type="submission" date="2020-03" db="EMBL/GenBank/DDBJ databases">
        <title>Transcriptomic Profiling of the Digestive Tract of the Rat Flea, Xenopsylla cheopis, Following Blood Feeding and Infection with Yersinia pestis.</title>
        <authorList>
            <person name="Bland D.M."/>
            <person name="Martens C.A."/>
            <person name="Virtaneva K."/>
            <person name="Kanakabandi K."/>
            <person name="Long D."/>
            <person name="Rosenke R."/>
            <person name="Saturday G.A."/>
            <person name="Hoyt F.H."/>
            <person name="Bruno D.P."/>
            <person name="Ribeiro J.M.C."/>
            <person name="Hinnebusch J."/>
        </authorList>
    </citation>
    <scope>NUCLEOTIDE SEQUENCE</scope>
</reference>
<organism evidence="7">
    <name type="scientific">Xenopsylla cheopis</name>
    <name type="common">Oriental rat flea</name>
    <name type="synonym">Pulex cheopis</name>
    <dbReference type="NCBI Taxonomy" id="163159"/>
    <lineage>
        <taxon>Eukaryota</taxon>
        <taxon>Metazoa</taxon>
        <taxon>Ecdysozoa</taxon>
        <taxon>Arthropoda</taxon>
        <taxon>Hexapoda</taxon>
        <taxon>Insecta</taxon>
        <taxon>Pterygota</taxon>
        <taxon>Neoptera</taxon>
        <taxon>Endopterygota</taxon>
        <taxon>Siphonaptera</taxon>
        <taxon>Pulicidae</taxon>
        <taxon>Xenopsyllinae</taxon>
        <taxon>Xenopsylla</taxon>
    </lineage>
</organism>
<dbReference type="PANTHER" id="PTHR23507">
    <property type="entry name" value="ZGC:174356"/>
    <property type="match status" value="1"/>
</dbReference>
<protein>
    <submittedName>
        <fullName evidence="7">Putative product</fullName>
    </submittedName>
</protein>
<proteinExistence type="predicted"/>
<feature type="chain" id="PRO_5026673330" evidence="6">
    <location>
        <begin position="28"/>
        <end position="135"/>
    </location>
</feature>
<evidence type="ECO:0000256" key="4">
    <source>
        <dbReference type="ARBA" id="ARBA00023136"/>
    </source>
</evidence>
<dbReference type="AlphaFoldDB" id="A0A6M2DYY7"/>
<evidence type="ECO:0000256" key="2">
    <source>
        <dbReference type="ARBA" id="ARBA00022692"/>
    </source>
</evidence>
<keyword evidence="2 5" id="KW-0812">Transmembrane</keyword>
<sequence length="135" mass="15948">MFIINASMLALAIIYSILRLEWQTTSTQRPLREANNIITDFFDKNHVKESVGVLTKKRPHHRRLYLWLFMVIMALYTFQRDEKPMTYLYVSKMFNWDVATYSNFKTVQSALYVITMLIGIPVMSKLLGWKDTVCL</sequence>
<keyword evidence="6" id="KW-0732">Signal</keyword>
<keyword evidence="3 5" id="KW-1133">Transmembrane helix</keyword>
<feature type="signal peptide" evidence="6">
    <location>
        <begin position="1"/>
        <end position="27"/>
    </location>
</feature>
<accession>A0A6M2DYY7</accession>
<evidence type="ECO:0000256" key="1">
    <source>
        <dbReference type="ARBA" id="ARBA00004141"/>
    </source>
</evidence>
<keyword evidence="4 5" id="KW-0472">Membrane</keyword>
<dbReference type="GO" id="GO:0016020">
    <property type="term" value="C:membrane"/>
    <property type="evidence" value="ECO:0007669"/>
    <property type="project" value="UniProtKB-SubCell"/>
</dbReference>
<feature type="transmembrane region" description="Helical" evidence="5">
    <location>
        <begin position="110"/>
        <end position="129"/>
    </location>
</feature>
<evidence type="ECO:0000313" key="7">
    <source>
        <dbReference type="EMBL" id="NOV51526.1"/>
    </source>
</evidence>
<evidence type="ECO:0000256" key="6">
    <source>
        <dbReference type="SAM" id="SignalP"/>
    </source>
</evidence>
<dbReference type="PANTHER" id="PTHR23507:SF37">
    <property type="entry name" value="GH08173P"/>
    <property type="match status" value="1"/>
</dbReference>
<feature type="transmembrane region" description="Helical" evidence="5">
    <location>
        <begin position="64"/>
        <end position="79"/>
    </location>
</feature>
<dbReference type="GO" id="GO:0022857">
    <property type="term" value="F:transmembrane transporter activity"/>
    <property type="evidence" value="ECO:0007669"/>
    <property type="project" value="TreeGrafter"/>
</dbReference>
<comment type="subcellular location">
    <subcellularLocation>
        <location evidence="1">Membrane</location>
        <topology evidence="1">Multi-pass membrane protein</topology>
    </subcellularLocation>
</comment>
<evidence type="ECO:0000256" key="5">
    <source>
        <dbReference type="SAM" id="Phobius"/>
    </source>
</evidence>
<dbReference type="EMBL" id="GIIL01007800">
    <property type="protein sequence ID" value="NOV51526.1"/>
    <property type="molecule type" value="Transcribed_RNA"/>
</dbReference>